<name>A0AC61DEE0_9FIRM</name>
<dbReference type="EMBL" id="PEDL01000003">
    <property type="protein sequence ID" value="PHV71529.1"/>
    <property type="molecule type" value="Genomic_DNA"/>
</dbReference>
<comment type="caution">
    <text evidence="1">The sequence shown here is derived from an EMBL/GenBank/DDBJ whole genome shotgun (WGS) entry which is preliminary data.</text>
</comment>
<keyword evidence="1" id="KW-0540">Nuclease</keyword>
<evidence type="ECO:0000313" key="1">
    <source>
        <dbReference type="EMBL" id="PHV71529.1"/>
    </source>
</evidence>
<dbReference type="Proteomes" id="UP000224460">
    <property type="component" value="Unassembled WGS sequence"/>
</dbReference>
<keyword evidence="1" id="KW-0255">Endonuclease</keyword>
<reference evidence="1" key="1">
    <citation type="submission" date="2017-10" db="EMBL/GenBank/DDBJ databases">
        <title>Genome sequence of cellulolytic Lachnospiraceae bacterium XHS1971 isolated from hotspring sediment.</title>
        <authorList>
            <person name="Vasudevan G."/>
            <person name="Joshi A.J."/>
            <person name="Hivarkar S."/>
            <person name="Lanjekar V.B."/>
            <person name="Dhakephalkar P.K."/>
            <person name="Dagar S."/>
        </authorList>
    </citation>
    <scope>NUCLEOTIDE SEQUENCE</scope>
    <source>
        <strain evidence="1">XHS1971</strain>
    </source>
</reference>
<evidence type="ECO:0000313" key="2">
    <source>
        <dbReference type="Proteomes" id="UP000224460"/>
    </source>
</evidence>
<proteinExistence type="predicted"/>
<organism evidence="1 2">
    <name type="scientific">Sporanaerobium hydrogeniformans</name>
    <dbReference type="NCBI Taxonomy" id="3072179"/>
    <lineage>
        <taxon>Bacteria</taxon>
        <taxon>Bacillati</taxon>
        <taxon>Bacillota</taxon>
        <taxon>Clostridia</taxon>
        <taxon>Lachnospirales</taxon>
        <taxon>Lachnospiraceae</taxon>
        <taxon>Sporanaerobium</taxon>
    </lineage>
</organism>
<gene>
    <name evidence="1" type="ORF">CS063_05660</name>
</gene>
<keyword evidence="1" id="KW-0378">Hydrolase</keyword>
<sequence length="344" mass="39189">MRKMLNVLYVTHPDAYLSKIGETIAIKIKDEEVKRIPTHNLEGIVCFGYQGSSPQLMAMCAEKGIGLSFVTEYGKFLCRVNGKISGNVLLRKQQYRLSDHRIKSGNIARGFVLGKLLNCRSILMRFKREHLELCDTNYLANLEQLQEIIGKVNKSIDVDVDTIRGLEGIAAKIYFDCFNALILKNKDSFYFEGRNKRPPLDRMNALLSFIYTLLSHDVTSALETVGLDPQVGFLHRDRPGRNSLALDLMEELRPYLADRVALTLINTGVITEKDFLEKENGAVLLHDESRKVVLTHWQKRKQDMITHPFLGEKIEVGLIPYAQALIMARCIRGDMEDYPPFIVK</sequence>
<protein>
    <submittedName>
        <fullName evidence="1">Subtype I-C CRISPR-associated endonuclease Cas1</fullName>
    </submittedName>
</protein>
<accession>A0AC61DEE0</accession>
<keyword evidence="2" id="KW-1185">Reference proteome</keyword>